<evidence type="ECO:0000256" key="1">
    <source>
        <dbReference type="ARBA" id="ARBA00008520"/>
    </source>
</evidence>
<dbReference type="GO" id="GO:0030288">
    <property type="term" value="C:outer membrane-bounded periplasmic space"/>
    <property type="evidence" value="ECO:0007669"/>
    <property type="project" value="TreeGrafter"/>
</dbReference>
<dbReference type="Proteomes" id="UP000295030">
    <property type="component" value="Unassembled WGS sequence"/>
</dbReference>
<feature type="signal peptide" evidence="4">
    <location>
        <begin position="1"/>
        <end position="32"/>
    </location>
</feature>
<evidence type="ECO:0000256" key="2">
    <source>
        <dbReference type="ARBA" id="ARBA00022729"/>
    </source>
</evidence>
<evidence type="ECO:0000313" key="6">
    <source>
        <dbReference type="Proteomes" id="UP000295030"/>
    </source>
</evidence>
<accession>A0A4R1IBT8</accession>
<dbReference type="GO" id="GO:0046872">
    <property type="term" value="F:metal ion binding"/>
    <property type="evidence" value="ECO:0007669"/>
    <property type="project" value="UniProtKB-KW"/>
</dbReference>
<reference evidence="5 6" key="1">
    <citation type="submission" date="2019-03" db="EMBL/GenBank/DDBJ databases">
        <title>Genomic Encyclopedia of Type Strains, Phase IV (KMG-IV): sequencing the most valuable type-strain genomes for metagenomic binning, comparative biology and taxonomic classification.</title>
        <authorList>
            <person name="Goeker M."/>
        </authorList>
    </citation>
    <scope>NUCLEOTIDE SEQUENCE [LARGE SCALE GENOMIC DNA]</scope>
    <source>
        <strain evidence="5 6">DSM 101</strain>
    </source>
</reference>
<dbReference type="Gene3D" id="3.40.190.10">
    <property type="entry name" value="Periplasmic binding protein-like II"/>
    <property type="match status" value="2"/>
</dbReference>
<dbReference type="AlphaFoldDB" id="A0A4R1IBT8"/>
<evidence type="ECO:0000313" key="5">
    <source>
        <dbReference type="EMBL" id="TCK31190.1"/>
    </source>
</evidence>
<protein>
    <submittedName>
        <fullName evidence="5">Iron(III) transport system substrate-binding protein</fullName>
    </submittedName>
</protein>
<keyword evidence="3" id="KW-0479">Metal-binding</keyword>
<comment type="similarity">
    <text evidence="1">Belongs to the bacterial solute-binding protein 1 family.</text>
</comment>
<proteinExistence type="inferred from homology"/>
<dbReference type="RefSeq" id="WP_131834425.1">
    <property type="nucleotide sequence ID" value="NZ_SMFY01000001.1"/>
</dbReference>
<dbReference type="PANTHER" id="PTHR30006:SF15">
    <property type="entry name" value="IRON-UTILIZATION PERIPLASMIC PROTEIN"/>
    <property type="match status" value="1"/>
</dbReference>
<feature type="chain" id="PRO_5020765161" evidence="4">
    <location>
        <begin position="33"/>
        <end position="349"/>
    </location>
</feature>
<evidence type="ECO:0000256" key="3">
    <source>
        <dbReference type="PIRSR" id="PIRSR002825-1"/>
    </source>
</evidence>
<dbReference type="SUPFAM" id="SSF53850">
    <property type="entry name" value="Periplasmic binding protein-like II"/>
    <property type="match status" value="1"/>
</dbReference>
<keyword evidence="6" id="KW-1185">Reference proteome</keyword>
<evidence type="ECO:0000256" key="4">
    <source>
        <dbReference type="SAM" id="SignalP"/>
    </source>
</evidence>
<comment type="caution">
    <text evidence="5">The sequence shown here is derived from an EMBL/GenBank/DDBJ whole genome shotgun (WGS) entry which is preliminary data.</text>
</comment>
<dbReference type="PIRSF" id="PIRSF002825">
    <property type="entry name" value="CfbpA"/>
    <property type="match status" value="1"/>
</dbReference>
<dbReference type="PANTHER" id="PTHR30006">
    <property type="entry name" value="THIAMINE-BINDING PERIPLASMIC PROTEIN-RELATED"/>
    <property type="match status" value="1"/>
</dbReference>
<gene>
    <name evidence="5" type="ORF">EV667_1296</name>
</gene>
<dbReference type="InterPro" id="IPR026045">
    <property type="entry name" value="Ferric-bd"/>
</dbReference>
<feature type="binding site" evidence="3">
    <location>
        <position position="228"/>
    </location>
    <ligand>
        <name>Fe cation</name>
        <dbReference type="ChEBI" id="CHEBI:24875"/>
    </ligand>
</feature>
<feature type="binding site" evidence="3">
    <location>
        <position position="229"/>
    </location>
    <ligand>
        <name>Fe cation</name>
        <dbReference type="ChEBI" id="CHEBI:24875"/>
    </ligand>
</feature>
<keyword evidence="3" id="KW-0408">Iron</keyword>
<dbReference type="Pfam" id="PF13343">
    <property type="entry name" value="SBP_bac_6"/>
    <property type="match status" value="1"/>
</dbReference>
<keyword evidence="2 4" id="KW-0732">Signal</keyword>
<name>A0A4R1IBT8_ANCAQ</name>
<sequence length="349" mass="37045">MTARTPTRSARRLALGGFIAASLALAPFAAMAEEVVNIYTTREPGLAKPLFDAFTEKTGVKVNSVFVKDGLAERVKAEGAASPADVLMTVDVGALLDLVDQGVTQPVKSDVLEKAIPANLRGPDGGWFALSARARVAYTSKDRVKDTAITYESFADPKWKGEVCIRSGKHPYNTALIAAYIVHHGEAKAEEWLKGVKANLARKAAGGDREVARDILGDICDLGLANSYYVGLMRSGKGGPEQEEWAKAINVVLPTFENGGTHVNISGATVAKNAPNKDNAVKLLEYLVSPEAQDLYAKGNFEYPVVPGAPVDPIIAAFGPLKVDNVDLVAVAKARKAATNLADKVGFDN</sequence>
<organism evidence="5 6">
    <name type="scientific">Ancylobacter aquaticus</name>
    <dbReference type="NCBI Taxonomy" id="100"/>
    <lineage>
        <taxon>Bacteria</taxon>
        <taxon>Pseudomonadati</taxon>
        <taxon>Pseudomonadota</taxon>
        <taxon>Alphaproteobacteria</taxon>
        <taxon>Hyphomicrobiales</taxon>
        <taxon>Xanthobacteraceae</taxon>
        <taxon>Ancylobacter</taxon>
    </lineage>
</organism>
<dbReference type="EMBL" id="SMFY01000001">
    <property type="protein sequence ID" value="TCK31190.1"/>
    <property type="molecule type" value="Genomic_DNA"/>
</dbReference>
<dbReference type="OrthoDB" id="9769567at2"/>